<evidence type="ECO:0000256" key="3">
    <source>
        <dbReference type="ARBA" id="ARBA00023157"/>
    </source>
</evidence>
<dbReference type="GO" id="GO:0090729">
    <property type="term" value="F:toxin activity"/>
    <property type="evidence" value="ECO:0007669"/>
    <property type="project" value="UniProtKB-KW"/>
</dbReference>
<evidence type="ECO:0000256" key="6">
    <source>
        <dbReference type="ARBA" id="ARBA00084094"/>
    </source>
</evidence>
<evidence type="ECO:0000256" key="4">
    <source>
        <dbReference type="ARBA" id="ARBA00023240"/>
    </source>
</evidence>
<protein>
    <recommendedName>
        <fullName evidence="8">Peptidase S1 domain-containing protein</fullName>
    </recommendedName>
</protein>
<dbReference type="OrthoDB" id="6147874at2759"/>
<evidence type="ECO:0000259" key="8">
    <source>
        <dbReference type="PROSITE" id="PS50240"/>
    </source>
</evidence>
<name>A0A9P0FTH4_CHRIL</name>
<dbReference type="PANTHER" id="PTHR24252">
    <property type="entry name" value="ACROSIN-RELATED"/>
    <property type="match status" value="1"/>
</dbReference>
<dbReference type="Gene3D" id="2.40.10.10">
    <property type="entry name" value="Trypsin-like serine proteases"/>
    <property type="match status" value="1"/>
</dbReference>
<dbReference type="SMART" id="SM00020">
    <property type="entry name" value="Tryp_SPc"/>
    <property type="match status" value="1"/>
</dbReference>
<evidence type="ECO:0000256" key="5">
    <source>
        <dbReference type="ARBA" id="ARBA00055534"/>
    </source>
</evidence>
<dbReference type="GO" id="GO:0006508">
    <property type="term" value="P:proteolysis"/>
    <property type="evidence" value="ECO:0007669"/>
    <property type="project" value="InterPro"/>
</dbReference>
<dbReference type="InterPro" id="IPR009003">
    <property type="entry name" value="Peptidase_S1_PA"/>
</dbReference>
<feature type="domain" description="Peptidase S1" evidence="8">
    <location>
        <begin position="178"/>
        <end position="370"/>
    </location>
</feature>
<dbReference type="GO" id="GO:0005576">
    <property type="term" value="C:extracellular region"/>
    <property type="evidence" value="ECO:0007669"/>
    <property type="project" value="UniProtKB-SubCell"/>
</dbReference>
<evidence type="ECO:0000256" key="1">
    <source>
        <dbReference type="ARBA" id="ARBA00004239"/>
    </source>
</evidence>
<gene>
    <name evidence="9" type="ORF">CINC_LOCUS7980</name>
</gene>
<keyword evidence="7" id="KW-0732">Signal</keyword>
<dbReference type="InterPro" id="IPR001314">
    <property type="entry name" value="Peptidase_S1A"/>
</dbReference>
<reference evidence="9" key="1">
    <citation type="submission" date="2021-12" db="EMBL/GenBank/DDBJ databases">
        <authorList>
            <person name="King R."/>
        </authorList>
    </citation>
    <scope>NUCLEOTIDE SEQUENCE</scope>
</reference>
<dbReference type="InterPro" id="IPR001254">
    <property type="entry name" value="Trypsin_dom"/>
</dbReference>
<dbReference type="SUPFAM" id="SSF50494">
    <property type="entry name" value="Trypsin-like serine proteases"/>
    <property type="match status" value="1"/>
</dbReference>
<dbReference type="InterPro" id="IPR043504">
    <property type="entry name" value="Peptidase_S1_PA_chymotrypsin"/>
</dbReference>
<dbReference type="InterPro" id="IPR018114">
    <property type="entry name" value="TRYPSIN_HIS"/>
</dbReference>
<dbReference type="EMBL" id="LR824028">
    <property type="protein sequence ID" value="CAH0598128.1"/>
    <property type="molecule type" value="Genomic_DNA"/>
</dbReference>
<dbReference type="PROSITE" id="PS00134">
    <property type="entry name" value="TRYPSIN_HIS"/>
    <property type="match status" value="1"/>
</dbReference>
<dbReference type="Pfam" id="PF00089">
    <property type="entry name" value="Trypsin"/>
    <property type="match status" value="1"/>
</dbReference>
<proteinExistence type="predicted"/>
<accession>A0A9P0FTH4</accession>
<dbReference type="FunFam" id="2.40.10.10:FF:000068">
    <property type="entry name" value="transmembrane protease serine 2"/>
    <property type="match status" value="1"/>
</dbReference>
<dbReference type="PRINTS" id="PR00722">
    <property type="entry name" value="CHYMOTRYPSIN"/>
</dbReference>
<evidence type="ECO:0000313" key="10">
    <source>
        <dbReference type="Proteomes" id="UP001154114"/>
    </source>
</evidence>
<evidence type="ECO:0000256" key="2">
    <source>
        <dbReference type="ARBA" id="ARBA00022656"/>
    </source>
</evidence>
<dbReference type="PROSITE" id="PS50240">
    <property type="entry name" value="TRYPSIN_DOM"/>
    <property type="match status" value="1"/>
</dbReference>
<organism evidence="9 10">
    <name type="scientific">Chrysodeixis includens</name>
    <name type="common">Soybean looper</name>
    <name type="synonym">Pseudoplusia includens</name>
    <dbReference type="NCBI Taxonomy" id="689277"/>
    <lineage>
        <taxon>Eukaryota</taxon>
        <taxon>Metazoa</taxon>
        <taxon>Ecdysozoa</taxon>
        <taxon>Arthropoda</taxon>
        <taxon>Hexapoda</taxon>
        <taxon>Insecta</taxon>
        <taxon>Pterygota</taxon>
        <taxon>Neoptera</taxon>
        <taxon>Endopterygota</taxon>
        <taxon>Lepidoptera</taxon>
        <taxon>Glossata</taxon>
        <taxon>Ditrysia</taxon>
        <taxon>Noctuoidea</taxon>
        <taxon>Noctuidae</taxon>
        <taxon>Plusiinae</taxon>
        <taxon>Chrysodeixis</taxon>
    </lineage>
</organism>
<dbReference type="AlphaFoldDB" id="A0A9P0FTH4"/>
<dbReference type="Proteomes" id="UP001154114">
    <property type="component" value="Chromosome 25"/>
</dbReference>
<dbReference type="GO" id="GO:0004252">
    <property type="term" value="F:serine-type endopeptidase activity"/>
    <property type="evidence" value="ECO:0007669"/>
    <property type="project" value="InterPro"/>
</dbReference>
<keyword evidence="4" id="KW-1199">Hemostasis impairing toxin</keyword>
<sequence length="373" mass="40645">MFILQTFWVIAVLKAVEGVKSISIVGNPLAHAGPCRGNSDVLARFESGLPPGEENQYNLNIVGHMYPQSRVELKFDSDATVNLSDPTKARISVNAHQNSLSVKFFKAAKNLNMQVKGPATGTVPYVVSIVQDGEEICENYTTGYFDNLILGAQGQAELSLSVPEGTCGRRKVIHTGLIVNGSPTKPGDWPWHVALFTVAGPVLKYVCGGTLLTKTLILTAAHCATIRNEPVVPNSLSVILGKHNLIGGDIASQEKEIFQVIIHPEYDVKTLNNDIALLRLKSEAVFDDYVQPACVWNTNNYKRLPVGDVYGTVVGWGFNHQDVLSTTLQQINIPLLSEAACLKSNPIFFSKKLDANKFCAGYTNGQLDPCFKM</sequence>
<keyword evidence="3" id="KW-1015">Disulfide bond</keyword>
<dbReference type="PANTHER" id="PTHR24252:SF7">
    <property type="entry name" value="HYALIN"/>
    <property type="match status" value="1"/>
</dbReference>
<keyword evidence="6" id="KW-1205">Fibrinolytic toxin</keyword>
<comment type="subcellular location">
    <subcellularLocation>
        <location evidence="1">Secreted</location>
        <location evidence="1">Extracellular space</location>
    </subcellularLocation>
</comment>
<feature type="signal peptide" evidence="7">
    <location>
        <begin position="1"/>
        <end position="18"/>
    </location>
</feature>
<keyword evidence="2" id="KW-0800">Toxin</keyword>
<comment type="function">
    <text evidence="5">Fibrinolytic activity; shows preferential cleavage of Arg-Gly bonds in all three fibrinogen chains. Contact with the caterpillars causes severe bleeding, due the anticoagulant effect of the protein.</text>
</comment>
<keyword evidence="10" id="KW-1185">Reference proteome</keyword>
<evidence type="ECO:0000256" key="7">
    <source>
        <dbReference type="SAM" id="SignalP"/>
    </source>
</evidence>
<evidence type="ECO:0000313" key="9">
    <source>
        <dbReference type="EMBL" id="CAH0598128.1"/>
    </source>
</evidence>
<feature type="chain" id="PRO_5040348867" description="Peptidase S1 domain-containing protein" evidence="7">
    <location>
        <begin position="19"/>
        <end position="373"/>
    </location>
</feature>
<dbReference type="CDD" id="cd00190">
    <property type="entry name" value="Tryp_SPc"/>
    <property type="match status" value="1"/>
</dbReference>